<dbReference type="PANTHER" id="PTHR10869">
    <property type="entry name" value="PROLYL 4-HYDROXYLASE ALPHA SUBUNIT"/>
    <property type="match status" value="1"/>
</dbReference>
<organism evidence="7 8">
    <name type="scientific">Byssothecium circinans</name>
    <dbReference type="NCBI Taxonomy" id="147558"/>
    <lineage>
        <taxon>Eukaryota</taxon>
        <taxon>Fungi</taxon>
        <taxon>Dikarya</taxon>
        <taxon>Ascomycota</taxon>
        <taxon>Pezizomycotina</taxon>
        <taxon>Dothideomycetes</taxon>
        <taxon>Pleosporomycetidae</taxon>
        <taxon>Pleosporales</taxon>
        <taxon>Massarineae</taxon>
        <taxon>Massarinaceae</taxon>
        <taxon>Byssothecium</taxon>
    </lineage>
</organism>
<protein>
    <submittedName>
        <fullName evidence="7">Oxidoreductase domain-containing protein</fullName>
    </submittedName>
</protein>
<evidence type="ECO:0000256" key="2">
    <source>
        <dbReference type="ARBA" id="ARBA00022723"/>
    </source>
</evidence>
<dbReference type="GO" id="GO:0005783">
    <property type="term" value="C:endoplasmic reticulum"/>
    <property type="evidence" value="ECO:0007669"/>
    <property type="project" value="TreeGrafter"/>
</dbReference>
<sequence length="268" mass="30985">MFRQFIRPNSIYLWRCRPFATMAAPKLPAGFLDGPAPNIQKSVIDFSKEGLPEYDRRWAVVLDGVLSPEECETMLSMAESTTDGKWERAMVNMGYGRQAMYEDTRKCGRIICDSPEVAEKIWKRVEASVPDIHRLQNWAMVTGNGPWRRKETWKLTRLNERMRFLKYVGGEYFKAHCDGCYETPDAKERSYFTLHLYLNDAADQLKGGATTFHSWNMQKQIDVAPKAGRILLFQHRDLLHSGEDVVSGTKYTMRTDIMYTKEETEASE</sequence>
<evidence type="ECO:0000256" key="3">
    <source>
        <dbReference type="ARBA" id="ARBA00022964"/>
    </source>
</evidence>
<dbReference type="SMART" id="SM00702">
    <property type="entry name" value="P4Hc"/>
    <property type="match status" value="1"/>
</dbReference>
<dbReference type="GO" id="GO:0004656">
    <property type="term" value="F:procollagen-proline 4-dioxygenase activity"/>
    <property type="evidence" value="ECO:0007669"/>
    <property type="project" value="TreeGrafter"/>
</dbReference>
<feature type="domain" description="Prolyl 4-hydroxylase alpha subunit" evidence="6">
    <location>
        <begin position="57"/>
        <end position="258"/>
    </location>
</feature>
<dbReference type="InterPro" id="IPR045054">
    <property type="entry name" value="P4HA-like"/>
</dbReference>
<accession>A0A6A5TRB3</accession>
<dbReference type="PANTHER" id="PTHR10869:SF241">
    <property type="entry name" value="FE2OG DIOXYGENASE DOMAIN-CONTAINING PROTEIN"/>
    <property type="match status" value="1"/>
</dbReference>
<keyword evidence="5" id="KW-0408">Iron</keyword>
<name>A0A6A5TRB3_9PLEO</name>
<dbReference type="InterPro" id="IPR006620">
    <property type="entry name" value="Pro_4_hyd_alph"/>
</dbReference>
<evidence type="ECO:0000313" key="8">
    <source>
        <dbReference type="Proteomes" id="UP000800035"/>
    </source>
</evidence>
<evidence type="ECO:0000313" key="7">
    <source>
        <dbReference type="EMBL" id="KAF1955181.1"/>
    </source>
</evidence>
<gene>
    <name evidence="7" type="ORF">CC80DRAFT_89059</name>
</gene>
<dbReference type="EMBL" id="ML976995">
    <property type="protein sequence ID" value="KAF1955181.1"/>
    <property type="molecule type" value="Genomic_DNA"/>
</dbReference>
<keyword evidence="2" id="KW-0479">Metal-binding</keyword>
<keyword evidence="8" id="KW-1185">Reference proteome</keyword>
<dbReference type="InterPro" id="IPR044862">
    <property type="entry name" value="Pro_4_hyd_alph_FE2OG_OXY"/>
</dbReference>
<keyword evidence="4" id="KW-0560">Oxidoreductase</keyword>
<dbReference type="Gene3D" id="2.60.120.620">
    <property type="entry name" value="q2cbj1_9rhob like domain"/>
    <property type="match status" value="1"/>
</dbReference>
<dbReference type="AlphaFoldDB" id="A0A6A5TRB3"/>
<dbReference type="Pfam" id="PF13640">
    <property type="entry name" value="2OG-FeII_Oxy_3"/>
    <property type="match status" value="1"/>
</dbReference>
<evidence type="ECO:0000259" key="6">
    <source>
        <dbReference type="SMART" id="SM00702"/>
    </source>
</evidence>
<evidence type="ECO:0000256" key="5">
    <source>
        <dbReference type="ARBA" id="ARBA00023004"/>
    </source>
</evidence>
<dbReference type="Proteomes" id="UP000800035">
    <property type="component" value="Unassembled WGS sequence"/>
</dbReference>
<dbReference type="GO" id="GO:0005506">
    <property type="term" value="F:iron ion binding"/>
    <property type="evidence" value="ECO:0007669"/>
    <property type="project" value="InterPro"/>
</dbReference>
<evidence type="ECO:0000256" key="1">
    <source>
        <dbReference type="ARBA" id="ARBA00001961"/>
    </source>
</evidence>
<dbReference type="GO" id="GO:0031418">
    <property type="term" value="F:L-ascorbic acid binding"/>
    <property type="evidence" value="ECO:0007669"/>
    <property type="project" value="InterPro"/>
</dbReference>
<dbReference type="OrthoDB" id="69177at2759"/>
<reference evidence="7" key="1">
    <citation type="journal article" date="2020" name="Stud. Mycol.">
        <title>101 Dothideomycetes genomes: a test case for predicting lifestyles and emergence of pathogens.</title>
        <authorList>
            <person name="Haridas S."/>
            <person name="Albert R."/>
            <person name="Binder M."/>
            <person name="Bloem J."/>
            <person name="Labutti K."/>
            <person name="Salamov A."/>
            <person name="Andreopoulos B."/>
            <person name="Baker S."/>
            <person name="Barry K."/>
            <person name="Bills G."/>
            <person name="Bluhm B."/>
            <person name="Cannon C."/>
            <person name="Castanera R."/>
            <person name="Culley D."/>
            <person name="Daum C."/>
            <person name="Ezra D."/>
            <person name="Gonzalez J."/>
            <person name="Henrissat B."/>
            <person name="Kuo A."/>
            <person name="Liang C."/>
            <person name="Lipzen A."/>
            <person name="Lutzoni F."/>
            <person name="Magnuson J."/>
            <person name="Mondo S."/>
            <person name="Nolan M."/>
            <person name="Ohm R."/>
            <person name="Pangilinan J."/>
            <person name="Park H.-J."/>
            <person name="Ramirez L."/>
            <person name="Alfaro M."/>
            <person name="Sun H."/>
            <person name="Tritt A."/>
            <person name="Yoshinaga Y."/>
            <person name="Zwiers L.-H."/>
            <person name="Turgeon B."/>
            <person name="Goodwin S."/>
            <person name="Spatafora J."/>
            <person name="Crous P."/>
            <person name="Grigoriev I."/>
        </authorList>
    </citation>
    <scope>NUCLEOTIDE SEQUENCE</scope>
    <source>
        <strain evidence="7">CBS 675.92</strain>
    </source>
</reference>
<keyword evidence="3" id="KW-0223">Dioxygenase</keyword>
<proteinExistence type="predicted"/>
<comment type="cofactor">
    <cofactor evidence="1">
        <name>L-ascorbate</name>
        <dbReference type="ChEBI" id="CHEBI:38290"/>
    </cofactor>
</comment>
<evidence type="ECO:0000256" key="4">
    <source>
        <dbReference type="ARBA" id="ARBA00023002"/>
    </source>
</evidence>